<feature type="domain" description="VOC" evidence="1">
    <location>
        <begin position="4"/>
        <end position="115"/>
    </location>
</feature>
<dbReference type="Pfam" id="PF00903">
    <property type="entry name" value="Glyoxalase"/>
    <property type="match status" value="1"/>
</dbReference>
<accession>A0A2T2WV96</accession>
<gene>
    <name evidence="2" type="ORF">C7B43_14770</name>
</gene>
<sequence>MIKALDEVTLFVDDVSAVKEWVGKLLGCPITFESESYCSFAVGAIKLGLHTRDKKSQGPAARQVPYWRVEDLHSAIDRFMALGGSIYRDPIVGIDGPMVCQMQDPFGNVWGLVAEPVLSHGKPNWSA</sequence>
<dbReference type="Gene3D" id="3.10.180.10">
    <property type="entry name" value="2,3-Dihydroxybiphenyl 1,2-Dioxygenase, domain 1"/>
    <property type="match status" value="1"/>
</dbReference>
<reference evidence="2 3" key="1">
    <citation type="journal article" date="2014" name="BMC Genomics">
        <title>Comparison of environmental and isolate Sulfobacillus genomes reveals diverse carbon, sulfur, nitrogen, and hydrogen metabolisms.</title>
        <authorList>
            <person name="Justice N.B."/>
            <person name="Norman A."/>
            <person name="Brown C.T."/>
            <person name="Singh A."/>
            <person name="Thomas B.C."/>
            <person name="Banfield J.F."/>
        </authorList>
    </citation>
    <scope>NUCLEOTIDE SEQUENCE [LARGE SCALE GENOMIC DNA]</scope>
    <source>
        <strain evidence="2">AMDSBA1</strain>
    </source>
</reference>
<dbReference type="Proteomes" id="UP000242699">
    <property type="component" value="Unassembled WGS sequence"/>
</dbReference>
<dbReference type="SUPFAM" id="SSF54593">
    <property type="entry name" value="Glyoxalase/Bleomycin resistance protein/Dihydroxybiphenyl dioxygenase"/>
    <property type="match status" value="1"/>
</dbReference>
<dbReference type="InterPro" id="IPR037523">
    <property type="entry name" value="VOC_core"/>
</dbReference>
<evidence type="ECO:0000259" key="1">
    <source>
        <dbReference type="PROSITE" id="PS51819"/>
    </source>
</evidence>
<dbReference type="AlphaFoldDB" id="A0A2T2WV96"/>
<dbReference type="InterPro" id="IPR029068">
    <property type="entry name" value="Glyas_Bleomycin-R_OHBP_Dase"/>
</dbReference>
<name>A0A2T2WV96_9FIRM</name>
<dbReference type="PROSITE" id="PS51819">
    <property type="entry name" value="VOC"/>
    <property type="match status" value="1"/>
</dbReference>
<organism evidence="2 3">
    <name type="scientific">Sulfobacillus benefaciens</name>
    <dbReference type="NCBI Taxonomy" id="453960"/>
    <lineage>
        <taxon>Bacteria</taxon>
        <taxon>Bacillati</taxon>
        <taxon>Bacillota</taxon>
        <taxon>Clostridia</taxon>
        <taxon>Eubacteriales</taxon>
        <taxon>Clostridiales Family XVII. Incertae Sedis</taxon>
        <taxon>Sulfobacillus</taxon>
    </lineage>
</organism>
<evidence type="ECO:0000313" key="3">
    <source>
        <dbReference type="Proteomes" id="UP000242699"/>
    </source>
</evidence>
<comment type="caution">
    <text evidence="2">The sequence shown here is derived from an EMBL/GenBank/DDBJ whole genome shotgun (WGS) entry which is preliminary data.</text>
</comment>
<dbReference type="EMBL" id="PXYT01000041">
    <property type="protein sequence ID" value="PSR26146.1"/>
    <property type="molecule type" value="Genomic_DNA"/>
</dbReference>
<protein>
    <submittedName>
        <fullName evidence="2">Bleomycin resistance protein</fullName>
    </submittedName>
</protein>
<dbReference type="InterPro" id="IPR004360">
    <property type="entry name" value="Glyas_Fos-R_dOase_dom"/>
</dbReference>
<proteinExistence type="predicted"/>
<evidence type="ECO:0000313" key="2">
    <source>
        <dbReference type="EMBL" id="PSR26146.1"/>
    </source>
</evidence>